<accession>A0A2D2B085</accession>
<dbReference type="KEGG" id="cmb:CSW64_15320"/>
<reference evidence="1 2" key="1">
    <citation type="submission" date="2017-10" db="EMBL/GenBank/DDBJ databases">
        <title>Genome sequence of Caulobacter mirabilis FWC38.</title>
        <authorList>
            <person name="Fiebig A."/>
            <person name="Crosson S."/>
        </authorList>
    </citation>
    <scope>NUCLEOTIDE SEQUENCE [LARGE SCALE GENOMIC DNA]</scope>
    <source>
        <strain evidence="1 2">FWC 38</strain>
    </source>
</reference>
<dbReference type="RefSeq" id="WP_099622914.1">
    <property type="nucleotide sequence ID" value="NZ_CP024201.1"/>
</dbReference>
<evidence type="ECO:0000313" key="2">
    <source>
        <dbReference type="Proteomes" id="UP000228945"/>
    </source>
</evidence>
<keyword evidence="2" id="KW-1185">Reference proteome</keyword>
<proteinExistence type="predicted"/>
<gene>
    <name evidence="1" type="ORF">CSW64_15320</name>
</gene>
<evidence type="ECO:0000313" key="1">
    <source>
        <dbReference type="EMBL" id="ATQ43665.1"/>
    </source>
</evidence>
<organism evidence="1 2">
    <name type="scientific">Caulobacter mirabilis</name>
    <dbReference type="NCBI Taxonomy" id="69666"/>
    <lineage>
        <taxon>Bacteria</taxon>
        <taxon>Pseudomonadati</taxon>
        <taxon>Pseudomonadota</taxon>
        <taxon>Alphaproteobacteria</taxon>
        <taxon>Caulobacterales</taxon>
        <taxon>Caulobacteraceae</taxon>
        <taxon>Caulobacter</taxon>
    </lineage>
</organism>
<sequence length="78" mass="9064">MIKTTALRERVWTVRAPGHRRDFTHVVARGDVLYIRRDRSPFPLAAWRVEQGSGALRRVWALEDEPPAASWRSRRKAA</sequence>
<dbReference type="Proteomes" id="UP000228945">
    <property type="component" value="Chromosome"/>
</dbReference>
<name>A0A2D2B085_9CAUL</name>
<dbReference type="EMBL" id="CP024201">
    <property type="protein sequence ID" value="ATQ43665.1"/>
    <property type="molecule type" value="Genomic_DNA"/>
</dbReference>
<protein>
    <submittedName>
        <fullName evidence="1">Uncharacterized protein</fullName>
    </submittedName>
</protein>
<dbReference type="AlphaFoldDB" id="A0A2D2B085"/>